<evidence type="ECO:0000313" key="3">
    <source>
        <dbReference type="Proteomes" id="UP000828390"/>
    </source>
</evidence>
<protein>
    <recommendedName>
        <fullName evidence="1">Mutator-like transposase domain-containing protein</fullName>
    </recommendedName>
</protein>
<dbReference type="Pfam" id="PF20700">
    <property type="entry name" value="Mutator"/>
    <property type="match status" value="1"/>
</dbReference>
<reference evidence="2" key="1">
    <citation type="journal article" date="2019" name="bioRxiv">
        <title>The Genome of the Zebra Mussel, Dreissena polymorpha: A Resource for Invasive Species Research.</title>
        <authorList>
            <person name="McCartney M.A."/>
            <person name="Auch B."/>
            <person name="Kono T."/>
            <person name="Mallez S."/>
            <person name="Zhang Y."/>
            <person name="Obille A."/>
            <person name="Becker A."/>
            <person name="Abrahante J.E."/>
            <person name="Garbe J."/>
            <person name="Badalamenti J.P."/>
            <person name="Herman A."/>
            <person name="Mangelson H."/>
            <person name="Liachko I."/>
            <person name="Sullivan S."/>
            <person name="Sone E.D."/>
            <person name="Koren S."/>
            <person name="Silverstein K.A.T."/>
            <person name="Beckman K.B."/>
            <person name="Gohl D.M."/>
        </authorList>
    </citation>
    <scope>NUCLEOTIDE SEQUENCE</scope>
    <source>
        <strain evidence="2">Duluth1</strain>
        <tissue evidence="2">Whole animal</tissue>
    </source>
</reference>
<evidence type="ECO:0000313" key="2">
    <source>
        <dbReference type="EMBL" id="KAH3783187.1"/>
    </source>
</evidence>
<keyword evidence="3" id="KW-1185">Reference proteome</keyword>
<comment type="caution">
    <text evidence="2">The sequence shown here is derived from an EMBL/GenBank/DDBJ whole genome shotgun (WGS) entry which is preliminary data.</text>
</comment>
<dbReference type="EMBL" id="JAIWYP010000008">
    <property type="protein sequence ID" value="KAH3783187.1"/>
    <property type="molecule type" value="Genomic_DNA"/>
</dbReference>
<gene>
    <name evidence="2" type="ORF">DPMN_161117</name>
</gene>
<dbReference type="InterPro" id="IPR049012">
    <property type="entry name" value="Mutator_transp_dom"/>
</dbReference>
<proteinExistence type="predicted"/>
<feature type="domain" description="Mutator-like transposase" evidence="1">
    <location>
        <begin position="109"/>
        <end position="209"/>
    </location>
</feature>
<dbReference type="Proteomes" id="UP000828390">
    <property type="component" value="Unassembled WGS sequence"/>
</dbReference>
<accession>A0A9D4ISC9</accession>
<dbReference type="AlphaFoldDB" id="A0A9D4ISC9"/>
<organism evidence="2 3">
    <name type="scientific">Dreissena polymorpha</name>
    <name type="common">Zebra mussel</name>
    <name type="synonym">Mytilus polymorpha</name>
    <dbReference type="NCBI Taxonomy" id="45954"/>
    <lineage>
        <taxon>Eukaryota</taxon>
        <taxon>Metazoa</taxon>
        <taxon>Spiralia</taxon>
        <taxon>Lophotrochozoa</taxon>
        <taxon>Mollusca</taxon>
        <taxon>Bivalvia</taxon>
        <taxon>Autobranchia</taxon>
        <taxon>Heteroconchia</taxon>
        <taxon>Euheterodonta</taxon>
        <taxon>Imparidentia</taxon>
        <taxon>Neoheterodontei</taxon>
        <taxon>Myida</taxon>
        <taxon>Dreissenoidea</taxon>
        <taxon>Dreissenidae</taxon>
        <taxon>Dreissena</taxon>
    </lineage>
</organism>
<sequence length="226" mass="25676">MPRVSKQKACLLKNSYAKGHTSVMMGKSFGYESSVVQRSFVRLPGDDYQDRISQLDEVLTFQDVDGSSTSAAPLRPRSRTRSRIEEYTNPESGKVHPDLLTNKIYRPLELGIMFNTEIRKHIEDTSCHGFLMIDTANSRNWGFGSRERLKCDSCSYVSPYYRLYEEETGKRGRKPAKINVGLQTGLMTTPISNTGMSRILAHAYIAPPPQMYPRCIGLPVKCLRQW</sequence>
<evidence type="ECO:0000259" key="1">
    <source>
        <dbReference type="Pfam" id="PF20700"/>
    </source>
</evidence>
<name>A0A9D4ISC9_DREPO</name>
<reference evidence="2" key="2">
    <citation type="submission" date="2020-11" db="EMBL/GenBank/DDBJ databases">
        <authorList>
            <person name="McCartney M.A."/>
            <person name="Auch B."/>
            <person name="Kono T."/>
            <person name="Mallez S."/>
            <person name="Becker A."/>
            <person name="Gohl D.M."/>
            <person name="Silverstein K.A.T."/>
            <person name="Koren S."/>
            <person name="Bechman K.B."/>
            <person name="Herman A."/>
            <person name="Abrahante J.E."/>
            <person name="Garbe J."/>
        </authorList>
    </citation>
    <scope>NUCLEOTIDE SEQUENCE</scope>
    <source>
        <strain evidence="2">Duluth1</strain>
        <tissue evidence="2">Whole animal</tissue>
    </source>
</reference>